<reference evidence="3" key="1">
    <citation type="submission" date="2016-11" db="UniProtKB">
        <authorList>
            <consortium name="WormBaseParasite"/>
        </authorList>
    </citation>
    <scope>IDENTIFICATION</scope>
</reference>
<dbReference type="GO" id="GO:0046512">
    <property type="term" value="P:sphingosine biosynthetic process"/>
    <property type="evidence" value="ECO:0007669"/>
    <property type="project" value="TreeGrafter"/>
</dbReference>
<organism evidence="2 3">
    <name type="scientific">Steinernema glaseri</name>
    <dbReference type="NCBI Taxonomy" id="37863"/>
    <lineage>
        <taxon>Eukaryota</taxon>
        <taxon>Metazoa</taxon>
        <taxon>Ecdysozoa</taxon>
        <taxon>Nematoda</taxon>
        <taxon>Chromadorea</taxon>
        <taxon>Rhabditida</taxon>
        <taxon>Tylenchina</taxon>
        <taxon>Panagrolaimomorpha</taxon>
        <taxon>Strongyloidoidea</taxon>
        <taxon>Steinernematidae</taxon>
        <taxon>Steinernema</taxon>
    </lineage>
</organism>
<dbReference type="AlphaFoldDB" id="A0A1I7Y0H3"/>
<evidence type="ECO:0000259" key="1">
    <source>
        <dbReference type="PROSITE" id="PS50146"/>
    </source>
</evidence>
<sequence length="454" mass="50181">MYSCMKRTIDLKVKPLHLYVCEKYNPGPVSCCVVFISYSYSSGIATMGGICCAPCHPRKNPRVADAGARDEIHTVESPTGRFLIFANPNSGEGKSVAVFRKRLKPELVKNNIAYELIVTTHAQHAFSVIRARNDLHEFNAILILSGDGLVFEVINGLVLRPDHDRFFPHLPLGIVPSGSGNGLLASVYHTKSYPLKGNEFLKQALRSVSQVDATAHIVSLTHVETDNGENTVSFLSIGWALMADIDIESERWRRPLGSARFTAGAVIRCINLRKYRAKLSYLPSTETSESSVNQRTFPVFERELTERTSKCASSSGDTINFSDYHVKPGVPKLAEPVPDNWVTIEDDFVLFYAVSISHISADGLFMPSARLNDDRLYLTYILAKEMNSSVKLLSFLTKIEEGTHLDSPFCKKVPVSAFRLEPIDTGSYITVDGEVIKTSKIQATATSLRTAVIA</sequence>
<dbReference type="InterPro" id="IPR016064">
    <property type="entry name" value="NAD/diacylglycerol_kinase_sf"/>
</dbReference>
<dbReference type="InterPro" id="IPR050187">
    <property type="entry name" value="Lipid_Phosphate_FormReg"/>
</dbReference>
<dbReference type="InterPro" id="IPR017438">
    <property type="entry name" value="ATP-NAD_kinase_N"/>
</dbReference>
<dbReference type="GO" id="GO:0001727">
    <property type="term" value="F:lipid kinase activity"/>
    <property type="evidence" value="ECO:0007669"/>
    <property type="project" value="TreeGrafter"/>
</dbReference>
<dbReference type="GO" id="GO:0016020">
    <property type="term" value="C:membrane"/>
    <property type="evidence" value="ECO:0007669"/>
    <property type="project" value="TreeGrafter"/>
</dbReference>
<keyword evidence="2" id="KW-1185">Reference proteome</keyword>
<dbReference type="PANTHER" id="PTHR12358:SF112">
    <property type="entry name" value="LD11247P-RELATED"/>
    <property type="match status" value="1"/>
</dbReference>
<dbReference type="Pfam" id="PF00781">
    <property type="entry name" value="DAGK_cat"/>
    <property type="match status" value="1"/>
</dbReference>
<dbReference type="Gene3D" id="2.60.200.40">
    <property type="match status" value="1"/>
</dbReference>
<name>A0A1I7Y0H3_9BILA</name>
<dbReference type="PANTHER" id="PTHR12358">
    <property type="entry name" value="SPHINGOSINE KINASE"/>
    <property type="match status" value="1"/>
</dbReference>
<dbReference type="WBParaSite" id="L893_g11491.t1">
    <property type="protein sequence ID" value="L893_g11491.t1"/>
    <property type="gene ID" value="L893_g11491"/>
</dbReference>
<feature type="domain" description="DAGKc" evidence="1">
    <location>
        <begin position="77"/>
        <end position="227"/>
    </location>
</feature>
<dbReference type="SMART" id="SM00046">
    <property type="entry name" value="DAGKc"/>
    <property type="match status" value="1"/>
</dbReference>
<dbReference type="InterPro" id="IPR001206">
    <property type="entry name" value="Diacylglycerol_kinase_cat_dom"/>
</dbReference>
<dbReference type="SUPFAM" id="SSF111331">
    <property type="entry name" value="NAD kinase/diacylglycerol kinase-like"/>
    <property type="match status" value="1"/>
</dbReference>
<proteinExistence type="predicted"/>
<dbReference type="Gene3D" id="3.40.50.10330">
    <property type="entry name" value="Probable inorganic polyphosphate/atp-NAD kinase, domain 1"/>
    <property type="match status" value="1"/>
</dbReference>
<protein>
    <submittedName>
        <fullName evidence="3">DAGKc domain-containing protein</fullName>
    </submittedName>
</protein>
<dbReference type="PROSITE" id="PS50146">
    <property type="entry name" value="DAGK"/>
    <property type="match status" value="1"/>
</dbReference>
<accession>A0A1I7Y0H3</accession>
<dbReference type="GO" id="GO:0005737">
    <property type="term" value="C:cytoplasm"/>
    <property type="evidence" value="ECO:0007669"/>
    <property type="project" value="TreeGrafter"/>
</dbReference>
<evidence type="ECO:0000313" key="2">
    <source>
        <dbReference type="Proteomes" id="UP000095287"/>
    </source>
</evidence>
<evidence type="ECO:0000313" key="3">
    <source>
        <dbReference type="WBParaSite" id="L893_g11491.t1"/>
    </source>
</evidence>
<dbReference type="Proteomes" id="UP000095287">
    <property type="component" value="Unplaced"/>
</dbReference>